<dbReference type="SMART" id="SM00091">
    <property type="entry name" value="PAS"/>
    <property type="match status" value="3"/>
</dbReference>
<keyword evidence="5" id="KW-1003">Cell membrane</keyword>
<dbReference type="Gene3D" id="1.10.287.130">
    <property type="match status" value="1"/>
</dbReference>
<accession>K9VMC6</accession>
<dbReference type="Gene3D" id="3.30.450.20">
    <property type="entry name" value="PAS domain"/>
    <property type="match status" value="4"/>
</dbReference>
<evidence type="ECO:0000256" key="1">
    <source>
        <dbReference type="ARBA" id="ARBA00000085"/>
    </source>
</evidence>
<comment type="similarity">
    <text evidence="3">In the N-terminal section; belongs to the phytochrome family.</text>
</comment>
<dbReference type="HOGENOM" id="CLU_000445_114_10_3"/>
<keyword evidence="13" id="KW-0902">Two-component regulatory system</keyword>
<dbReference type="CDD" id="cd12913">
    <property type="entry name" value="PDC1_MCP_like"/>
    <property type="match status" value="1"/>
</dbReference>
<dbReference type="STRING" id="179408.Osc7112_4063"/>
<dbReference type="Pfam" id="PF08448">
    <property type="entry name" value="PAS_4"/>
    <property type="match status" value="1"/>
</dbReference>
<evidence type="ECO:0000256" key="4">
    <source>
        <dbReference type="ARBA" id="ARBA00012438"/>
    </source>
</evidence>
<dbReference type="InterPro" id="IPR003661">
    <property type="entry name" value="HisK_dim/P_dom"/>
</dbReference>
<dbReference type="eggNOG" id="COG5000">
    <property type="taxonomic scope" value="Bacteria"/>
</dbReference>
<evidence type="ECO:0000256" key="15">
    <source>
        <dbReference type="ARBA" id="ARBA00023306"/>
    </source>
</evidence>
<dbReference type="SUPFAM" id="SSF158472">
    <property type="entry name" value="HAMP domain-like"/>
    <property type="match status" value="1"/>
</dbReference>
<dbReference type="InterPro" id="IPR003594">
    <property type="entry name" value="HATPase_dom"/>
</dbReference>
<keyword evidence="14 19" id="KW-0472">Membrane</keyword>
<dbReference type="EMBL" id="CP003614">
    <property type="protein sequence ID" value="AFZ08395.1"/>
    <property type="molecule type" value="Genomic_DNA"/>
</dbReference>
<keyword evidence="6 17" id="KW-0597">Phosphoprotein</keyword>
<keyword evidence="8 19" id="KW-0812">Transmembrane</keyword>
<dbReference type="InterPro" id="IPR033479">
    <property type="entry name" value="dCache_1"/>
</dbReference>
<feature type="coiled-coil region" evidence="18">
    <location>
        <begin position="687"/>
        <end position="714"/>
    </location>
</feature>
<dbReference type="SMART" id="SM00086">
    <property type="entry name" value="PAC"/>
    <property type="match status" value="3"/>
</dbReference>
<feature type="domain" description="Histidine kinase" evidence="20">
    <location>
        <begin position="849"/>
        <end position="1080"/>
    </location>
</feature>
<dbReference type="SUPFAM" id="SSF103190">
    <property type="entry name" value="Sensory domain-like"/>
    <property type="match status" value="1"/>
</dbReference>
<dbReference type="InterPro" id="IPR035965">
    <property type="entry name" value="PAS-like_dom_sf"/>
</dbReference>
<evidence type="ECO:0000259" key="24">
    <source>
        <dbReference type="PROSITE" id="PS50885"/>
    </source>
</evidence>
<dbReference type="Pfam" id="PF00512">
    <property type="entry name" value="HisKA"/>
    <property type="match status" value="1"/>
</dbReference>
<dbReference type="PROSITE" id="PS50112">
    <property type="entry name" value="PAS"/>
    <property type="match status" value="2"/>
</dbReference>
<evidence type="ECO:0000256" key="7">
    <source>
        <dbReference type="ARBA" id="ARBA00022679"/>
    </source>
</evidence>
<evidence type="ECO:0000256" key="10">
    <source>
        <dbReference type="ARBA" id="ARBA00022777"/>
    </source>
</evidence>
<dbReference type="Pfam" id="PF00672">
    <property type="entry name" value="HAMP"/>
    <property type="match status" value="1"/>
</dbReference>
<evidence type="ECO:0000256" key="6">
    <source>
        <dbReference type="ARBA" id="ARBA00022553"/>
    </source>
</evidence>
<dbReference type="CDD" id="cd16922">
    <property type="entry name" value="HATPase_EvgS-ArcB-TorS-like"/>
    <property type="match status" value="1"/>
</dbReference>
<dbReference type="Pfam" id="PF00072">
    <property type="entry name" value="Response_reg"/>
    <property type="match status" value="1"/>
</dbReference>
<dbReference type="RefSeq" id="WP_015177642.1">
    <property type="nucleotide sequence ID" value="NC_019729.1"/>
</dbReference>
<dbReference type="OrthoDB" id="567946at2"/>
<dbReference type="InterPro" id="IPR001789">
    <property type="entry name" value="Sig_transdc_resp-reg_receiver"/>
</dbReference>
<evidence type="ECO:0000256" key="18">
    <source>
        <dbReference type="SAM" id="Coils"/>
    </source>
</evidence>
<evidence type="ECO:0000259" key="21">
    <source>
        <dbReference type="PROSITE" id="PS50110"/>
    </source>
</evidence>
<dbReference type="SUPFAM" id="SSF52172">
    <property type="entry name" value="CheY-like"/>
    <property type="match status" value="1"/>
</dbReference>
<dbReference type="Proteomes" id="UP000010478">
    <property type="component" value="Chromosome"/>
</dbReference>
<evidence type="ECO:0000259" key="20">
    <source>
        <dbReference type="PROSITE" id="PS50109"/>
    </source>
</evidence>
<dbReference type="SUPFAM" id="SSF55785">
    <property type="entry name" value="PYP-like sensor domain (PAS domain)"/>
    <property type="match status" value="3"/>
</dbReference>
<organism evidence="25 26">
    <name type="scientific">Phormidium nigroviride PCC 7112</name>
    <dbReference type="NCBI Taxonomy" id="179408"/>
    <lineage>
        <taxon>Bacteria</taxon>
        <taxon>Bacillati</taxon>
        <taxon>Cyanobacteriota</taxon>
        <taxon>Cyanophyceae</taxon>
        <taxon>Oscillatoriophycideae</taxon>
        <taxon>Oscillatoriales</taxon>
        <taxon>Oscillatoriaceae</taxon>
        <taxon>Phormidium</taxon>
    </lineage>
</organism>
<dbReference type="InterPro" id="IPR001610">
    <property type="entry name" value="PAC"/>
</dbReference>
<feature type="domain" description="PAS" evidence="22">
    <location>
        <begin position="601"/>
        <end position="628"/>
    </location>
</feature>
<dbReference type="PROSITE" id="PS50113">
    <property type="entry name" value="PAC"/>
    <property type="match status" value="3"/>
</dbReference>
<dbReference type="GO" id="GO:0005886">
    <property type="term" value="C:plasma membrane"/>
    <property type="evidence" value="ECO:0007669"/>
    <property type="project" value="UniProtKB-SubCell"/>
</dbReference>
<dbReference type="eggNOG" id="COG0745">
    <property type="taxonomic scope" value="Bacteria"/>
</dbReference>
<keyword evidence="18" id="KW-0175">Coiled coil</keyword>
<keyword evidence="11" id="KW-0067">ATP-binding</keyword>
<sequence length="1315" mass="147028">MFPKPLNRLATKIIGKVPLQTVLVVPFLVQIVGTVGVVGWLSFQNGQRAVNDVAAQLRGEISDRIKDRMEHYMSIPHIVNHLNLQAIKLGQLNLEDKQKLEHHFLEQIQYFDSISIIYTGKENGEHSGAIRTKDGTLISAADSSTGNKLARYTADSQGNRVQLVQISPNIYDPRTRPWYIAAAAKKKPIWTPIYTDFLTRELAITAALPIYDDAGKLLGVAGSDLLFSRIKEFLVSLKIGKSGQTFVMERSGMLIATSTASPEFVVEGKEIRRIKASESENPVIRQTAQHLDKSYDSLAKITNSQQLTFDVDGKRNFIQVAPFKDDRGLDWLIVVVVPESDFMEQINLNTRTTFLLSLAALMGATILGILTAKWVVQPILRLNAAAKALARNEWDTKLTLNREDELGELATAFNSMAEQLQHSFNSLSESESRVKQFFNAVPLGIFIAEPNGQPHYINPTGEQLLSQGIVPADSETLRQAYRVYLAGTQEIYPAERDPILNALQGKSVTVDDIEISATDKTIPLQVWGTPIYDAQGNIIYAMCAFQDITERKQAEKVLKEYNDNLAVQVAERTADLAKAKEKFSKAFRLSPNAITLTRISDGRHIEANESFCRMMGYSHEEIIGKTAVQLNFWASLGERDRMIQMLKNKTAIHNYELRFRNKNGTERTALLSIETIDIEGEACFLSISSDITERQKAETALREAEEKYRNIYENALNGIFQTAIDGKYISANPALANIYGYDSPADLIAAQPNFNNQLYVKPNRRDEFAALMNEYGILSNFESEIYRKDGSIIWISENCRAVCDEAGNLLYYEGFIKDITDNKQAEIKMQQAKEAAEAANKAKSTFLANMSHELRSPLNAIIGFAQVMIRSKTLSPENQEDVAIILRSGEHLLALINQVLDLSKIEAGRTTINEKNFDLYQLIDDLEDMFALKAEQKGLQLIFDRDAEVPHYICTDEVKLRQVLINLLNNAIKFTSEGGVSMQVKGGRRNIHNKNSTDQLPGRYWLHFEVQDTGTGIAAEEIHQLFEAFVQTKTGKDSQEGTGLGLAISRQFVQLMGGEITVSSEIGKGAVFQFDIQVNLVEATDIESKKTQRRVVALEPNQPSYRLLIVDDKPLNRQLLVKLLSPLGFELREANNGKEAVDIFMEWEPHLIWMDMRMPVMDGYEATKQIKTTTGGQATAIVALTASVLEEERAVILSAGCDDFMRKPFREEDIFVAMGKHLGVRYIYEYPTAVSAAGVEDSSQEVLTPEAFASVSPDWIAEFKQSILSVDMEAIASSIAQIGTVNPSLAGKLQDCINNFEYDRILNIIDLSEKQ</sequence>
<dbReference type="PATRIC" id="fig|179408.3.peg.5004"/>
<evidence type="ECO:0000256" key="16">
    <source>
        <dbReference type="ARBA" id="ARBA00074306"/>
    </source>
</evidence>
<proteinExistence type="inferred from homology"/>
<dbReference type="GO" id="GO:0009927">
    <property type="term" value="F:histidine phosphotransfer kinase activity"/>
    <property type="evidence" value="ECO:0007669"/>
    <property type="project" value="TreeGrafter"/>
</dbReference>
<dbReference type="SMART" id="SM00448">
    <property type="entry name" value="REC"/>
    <property type="match status" value="1"/>
</dbReference>
<keyword evidence="12 19" id="KW-1133">Transmembrane helix</keyword>
<evidence type="ECO:0000256" key="5">
    <source>
        <dbReference type="ARBA" id="ARBA00022475"/>
    </source>
</evidence>
<dbReference type="InterPro" id="IPR013656">
    <property type="entry name" value="PAS_4"/>
</dbReference>
<dbReference type="CDD" id="cd00130">
    <property type="entry name" value="PAS"/>
    <property type="match status" value="2"/>
</dbReference>
<feature type="domain" description="Response regulatory" evidence="21">
    <location>
        <begin position="1106"/>
        <end position="1222"/>
    </location>
</feature>
<dbReference type="GO" id="GO:0000155">
    <property type="term" value="F:phosphorelay sensor kinase activity"/>
    <property type="evidence" value="ECO:0007669"/>
    <property type="project" value="InterPro"/>
</dbReference>
<feature type="domain" description="HAMP" evidence="24">
    <location>
        <begin position="373"/>
        <end position="425"/>
    </location>
</feature>
<dbReference type="PROSITE" id="PS50885">
    <property type="entry name" value="HAMP"/>
    <property type="match status" value="1"/>
</dbReference>
<keyword evidence="7" id="KW-0808">Transferase</keyword>
<dbReference type="InterPro" id="IPR004358">
    <property type="entry name" value="Sig_transdc_His_kin-like_C"/>
</dbReference>
<dbReference type="SUPFAM" id="SSF55874">
    <property type="entry name" value="ATPase domain of HSP90 chaperone/DNA topoisomerase II/histidine kinase"/>
    <property type="match status" value="1"/>
</dbReference>
<dbReference type="PROSITE" id="PS50109">
    <property type="entry name" value="HIS_KIN"/>
    <property type="match status" value="1"/>
</dbReference>
<evidence type="ECO:0000313" key="25">
    <source>
        <dbReference type="EMBL" id="AFZ08395.1"/>
    </source>
</evidence>
<dbReference type="eggNOG" id="COG2202">
    <property type="taxonomic scope" value="Bacteria"/>
</dbReference>
<dbReference type="CDD" id="cd06225">
    <property type="entry name" value="HAMP"/>
    <property type="match status" value="1"/>
</dbReference>
<dbReference type="Pfam" id="PF13426">
    <property type="entry name" value="PAS_9"/>
    <property type="match status" value="2"/>
</dbReference>
<dbReference type="Gene3D" id="6.10.340.10">
    <property type="match status" value="1"/>
</dbReference>
<feature type="domain" description="PAC" evidence="23">
    <location>
        <begin position="653"/>
        <end position="703"/>
    </location>
</feature>
<gene>
    <name evidence="25" type="ORF">Osc7112_4063</name>
</gene>
<evidence type="ECO:0000256" key="2">
    <source>
        <dbReference type="ARBA" id="ARBA00004651"/>
    </source>
</evidence>
<evidence type="ECO:0000256" key="8">
    <source>
        <dbReference type="ARBA" id="ARBA00022692"/>
    </source>
</evidence>
<dbReference type="Pfam" id="PF02743">
    <property type="entry name" value="dCache_1"/>
    <property type="match status" value="1"/>
</dbReference>
<feature type="domain" description="PAC" evidence="23">
    <location>
        <begin position="779"/>
        <end position="831"/>
    </location>
</feature>
<dbReference type="Pfam" id="PF02518">
    <property type="entry name" value="HATPase_c"/>
    <property type="match status" value="1"/>
</dbReference>
<keyword evidence="15" id="KW-0131">Cell cycle</keyword>
<dbReference type="SMART" id="SM00304">
    <property type="entry name" value="HAMP"/>
    <property type="match status" value="1"/>
</dbReference>
<feature type="transmembrane region" description="Helical" evidence="19">
    <location>
        <begin position="21"/>
        <end position="43"/>
    </location>
</feature>
<dbReference type="NCBIfam" id="TIGR00229">
    <property type="entry name" value="sensory_box"/>
    <property type="match status" value="3"/>
</dbReference>
<evidence type="ECO:0000256" key="12">
    <source>
        <dbReference type="ARBA" id="ARBA00022989"/>
    </source>
</evidence>
<protein>
    <recommendedName>
        <fullName evidence="16">Circadian input-output histidine kinase CikA</fullName>
        <ecNumber evidence="4">2.7.13.3</ecNumber>
    </recommendedName>
</protein>
<feature type="domain" description="PAC" evidence="23">
    <location>
        <begin position="506"/>
        <end position="560"/>
    </location>
</feature>
<dbReference type="SMART" id="SM00388">
    <property type="entry name" value="HisKA"/>
    <property type="match status" value="1"/>
</dbReference>
<keyword evidence="26" id="KW-1185">Reference proteome</keyword>
<evidence type="ECO:0000259" key="22">
    <source>
        <dbReference type="PROSITE" id="PS50112"/>
    </source>
</evidence>
<dbReference type="InterPro" id="IPR029151">
    <property type="entry name" value="Sensor-like_sf"/>
</dbReference>
<feature type="domain" description="PAS" evidence="22">
    <location>
        <begin position="704"/>
        <end position="741"/>
    </location>
</feature>
<evidence type="ECO:0000259" key="23">
    <source>
        <dbReference type="PROSITE" id="PS50113"/>
    </source>
</evidence>
<dbReference type="eggNOG" id="COG2205">
    <property type="taxonomic scope" value="Bacteria"/>
</dbReference>
<dbReference type="CDD" id="cd00082">
    <property type="entry name" value="HisKA"/>
    <property type="match status" value="1"/>
</dbReference>
<dbReference type="InterPro" id="IPR036890">
    <property type="entry name" value="HATPase_C_sf"/>
</dbReference>
<name>K9VMC6_9CYAN</name>
<dbReference type="InterPro" id="IPR005467">
    <property type="entry name" value="His_kinase_dom"/>
</dbReference>
<dbReference type="FunFam" id="1.10.287.130:FF:000038">
    <property type="entry name" value="Sensory transduction histidine kinase"/>
    <property type="match status" value="1"/>
</dbReference>
<dbReference type="SMART" id="SM00387">
    <property type="entry name" value="HATPase_c"/>
    <property type="match status" value="1"/>
</dbReference>
<dbReference type="Gene3D" id="3.40.50.2300">
    <property type="match status" value="1"/>
</dbReference>
<evidence type="ECO:0000256" key="9">
    <source>
        <dbReference type="ARBA" id="ARBA00022741"/>
    </source>
</evidence>
<dbReference type="InterPro" id="IPR000700">
    <property type="entry name" value="PAS-assoc_C"/>
</dbReference>
<dbReference type="PROSITE" id="PS50110">
    <property type="entry name" value="RESPONSE_REGULATORY"/>
    <property type="match status" value="1"/>
</dbReference>
<dbReference type="EC" id="2.7.13.3" evidence="4"/>
<feature type="transmembrane region" description="Helical" evidence="19">
    <location>
        <begin position="354"/>
        <end position="376"/>
    </location>
</feature>
<dbReference type="PRINTS" id="PR00344">
    <property type="entry name" value="BCTRLSENSOR"/>
</dbReference>
<dbReference type="Gene3D" id="3.30.565.10">
    <property type="entry name" value="Histidine kinase-like ATPase, C-terminal domain"/>
    <property type="match status" value="1"/>
</dbReference>
<dbReference type="InterPro" id="IPR003660">
    <property type="entry name" value="HAMP_dom"/>
</dbReference>
<keyword evidence="9" id="KW-0547">Nucleotide-binding</keyword>
<dbReference type="InterPro" id="IPR036097">
    <property type="entry name" value="HisK_dim/P_sf"/>
</dbReference>
<comment type="subcellular location">
    <subcellularLocation>
        <location evidence="2">Cell membrane</location>
        <topology evidence="2">Multi-pass membrane protein</topology>
    </subcellularLocation>
</comment>
<keyword evidence="10 25" id="KW-0418">Kinase</keyword>
<dbReference type="KEGG" id="oni:Osc7112_4063"/>
<feature type="modified residue" description="4-aspartylphosphate" evidence="17">
    <location>
        <position position="1155"/>
    </location>
</feature>
<evidence type="ECO:0000313" key="26">
    <source>
        <dbReference type="Proteomes" id="UP000010478"/>
    </source>
</evidence>
<evidence type="ECO:0000256" key="14">
    <source>
        <dbReference type="ARBA" id="ARBA00023136"/>
    </source>
</evidence>
<dbReference type="InterPro" id="IPR000014">
    <property type="entry name" value="PAS"/>
</dbReference>
<dbReference type="SUPFAM" id="SSF47384">
    <property type="entry name" value="Homodimeric domain of signal transducing histidine kinase"/>
    <property type="match status" value="1"/>
</dbReference>
<dbReference type="PANTHER" id="PTHR43047">
    <property type="entry name" value="TWO-COMPONENT HISTIDINE PROTEIN KINASE"/>
    <property type="match status" value="1"/>
</dbReference>
<evidence type="ECO:0000256" key="17">
    <source>
        <dbReference type="PROSITE-ProRule" id="PRU00169"/>
    </source>
</evidence>
<dbReference type="PANTHER" id="PTHR43047:SF72">
    <property type="entry name" value="OSMOSENSING HISTIDINE PROTEIN KINASE SLN1"/>
    <property type="match status" value="1"/>
</dbReference>
<reference evidence="25 26" key="1">
    <citation type="submission" date="2012-05" db="EMBL/GenBank/DDBJ databases">
        <title>Finished chromosome of genome of Oscillatoria sp. PCC 7112.</title>
        <authorList>
            <consortium name="US DOE Joint Genome Institute"/>
            <person name="Gugger M."/>
            <person name="Coursin T."/>
            <person name="Rippka R."/>
            <person name="Tandeau De Marsac N."/>
            <person name="Huntemann M."/>
            <person name="Wei C.-L."/>
            <person name="Han J."/>
            <person name="Detter J.C."/>
            <person name="Han C."/>
            <person name="Tapia R."/>
            <person name="Davenport K."/>
            <person name="Daligault H."/>
            <person name="Erkkila T."/>
            <person name="Gu W."/>
            <person name="Munk A.C.C."/>
            <person name="Teshima H."/>
            <person name="Xu Y."/>
            <person name="Chain P."/>
            <person name="Chen A."/>
            <person name="Krypides N."/>
            <person name="Mavromatis K."/>
            <person name="Markowitz V."/>
            <person name="Szeto E."/>
            <person name="Ivanova N."/>
            <person name="Mikhailova N."/>
            <person name="Ovchinnikova G."/>
            <person name="Pagani I."/>
            <person name="Pati A."/>
            <person name="Goodwin L."/>
            <person name="Peters L."/>
            <person name="Pitluck S."/>
            <person name="Woyke T."/>
            <person name="Kerfeld C."/>
        </authorList>
    </citation>
    <scope>NUCLEOTIDE SEQUENCE [LARGE SCALE GENOMIC DNA]</scope>
    <source>
        <strain evidence="25 26">PCC 7112</strain>
    </source>
</reference>
<dbReference type="CDD" id="cd17546">
    <property type="entry name" value="REC_hyHK_CKI1_RcsC-like"/>
    <property type="match status" value="1"/>
</dbReference>
<dbReference type="InterPro" id="IPR011006">
    <property type="entry name" value="CheY-like_superfamily"/>
</dbReference>
<dbReference type="FunFam" id="3.30.565.10:FF:000010">
    <property type="entry name" value="Sensor histidine kinase RcsC"/>
    <property type="match status" value="1"/>
</dbReference>
<evidence type="ECO:0000256" key="19">
    <source>
        <dbReference type="SAM" id="Phobius"/>
    </source>
</evidence>
<evidence type="ECO:0000256" key="3">
    <source>
        <dbReference type="ARBA" id="ARBA00006402"/>
    </source>
</evidence>
<dbReference type="GO" id="GO:0005524">
    <property type="term" value="F:ATP binding"/>
    <property type="evidence" value="ECO:0007669"/>
    <property type="project" value="UniProtKB-KW"/>
</dbReference>
<evidence type="ECO:0000256" key="11">
    <source>
        <dbReference type="ARBA" id="ARBA00022840"/>
    </source>
</evidence>
<evidence type="ECO:0000256" key="13">
    <source>
        <dbReference type="ARBA" id="ARBA00023012"/>
    </source>
</evidence>
<comment type="catalytic activity">
    <reaction evidence="1">
        <text>ATP + protein L-histidine = ADP + protein N-phospho-L-histidine.</text>
        <dbReference type="EC" id="2.7.13.3"/>
    </reaction>
</comment>